<keyword evidence="2" id="KW-0472">Membrane</keyword>
<sequence>MSNPFQDPNNPFNTDASERSETRVAKKSCWDKTKIVGIVLIAAIVVIQFITLLLLFIKLNKGICFKHYDF</sequence>
<dbReference type="InParanoid" id="A2DWK2"/>
<dbReference type="VEuPathDB" id="TrichDB:TVAG_201810"/>
<feature type="region of interest" description="Disordered" evidence="1">
    <location>
        <begin position="1"/>
        <end position="26"/>
    </location>
</feature>
<reference evidence="3" key="2">
    <citation type="journal article" date="2007" name="Science">
        <title>Draft genome sequence of the sexually transmitted pathogen Trichomonas vaginalis.</title>
        <authorList>
            <person name="Carlton J.M."/>
            <person name="Hirt R.P."/>
            <person name="Silva J.C."/>
            <person name="Delcher A.L."/>
            <person name="Schatz M."/>
            <person name="Zhao Q."/>
            <person name="Wortman J.R."/>
            <person name="Bidwell S.L."/>
            <person name="Alsmark U.C.M."/>
            <person name="Besteiro S."/>
            <person name="Sicheritz-Ponten T."/>
            <person name="Noel C.J."/>
            <person name="Dacks J.B."/>
            <person name="Foster P.G."/>
            <person name="Simillion C."/>
            <person name="Van de Peer Y."/>
            <person name="Miranda-Saavedra D."/>
            <person name="Barton G.J."/>
            <person name="Westrop G.D."/>
            <person name="Mueller S."/>
            <person name="Dessi D."/>
            <person name="Fiori P.L."/>
            <person name="Ren Q."/>
            <person name="Paulsen I."/>
            <person name="Zhang H."/>
            <person name="Bastida-Corcuera F.D."/>
            <person name="Simoes-Barbosa A."/>
            <person name="Brown M.T."/>
            <person name="Hayes R.D."/>
            <person name="Mukherjee M."/>
            <person name="Okumura C.Y."/>
            <person name="Schneider R."/>
            <person name="Smith A.J."/>
            <person name="Vanacova S."/>
            <person name="Villalvazo M."/>
            <person name="Haas B.J."/>
            <person name="Pertea M."/>
            <person name="Feldblyum T.V."/>
            <person name="Utterback T.R."/>
            <person name="Shu C.L."/>
            <person name="Osoegawa K."/>
            <person name="de Jong P.J."/>
            <person name="Hrdy I."/>
            <person name="Horvathova L."/>
            <person name="Zubacova Z."/>
            <person name="Dolezal P."/>
            <person name="Malik S.B."/>
            <person name="Logsdon J.M. Jr."/>
            <person name="Henze K."/>
            <person name="Gupta A."/>
            <person name="Wang C.C."/>
            <person name="Dunne R.L."/>
            <person name="Upcroft J.A."/>
            <person name="Upcroft P."/>
            <person name="White O."/>
            <person name="Salzberg S.L."/>
            <person name="Tang P."/>
            <person name="Chiu C.-H."/>
            <person name="Lee Y.-S."/>
            <person name="Embley T.M."/>
            <person name="Coombs G.H."/>
            <person name="Mottram J.C."/>
            <person name="Tachezy J."/>
            <person name="Fraser-Liggett C.M."/>
            <person name="Johnson P.J."/>
        </authorList>
    </citation>
    <scope>NUCLEOTIDE SEQUENCE [LARGE SCALE GENOMIC DNA]</scope>
    <source>
        <strain evidence="3">G3</strain>
    </source>
</reference>
<accession>A2DWK2</accession>
<organism evidence="3 4">
    <name type="scientific">Trichomonas vaginalis (strain ATCC PRA-98 / G3)</name>
    <dbReference type="NCBI Taxonomy" id="412133"/>
    <lineage>
        <taxon>Eukaryota</taxon>
        <taxon>Metamonada</taxon>
        <taxon>Parabasalia</taxon>
        <taxon>Trichomonadida</taxon>
        <taxon>Trichomonadidae</taxon>
        <taxon>Trichomonas</taxon>
    </lineage>
</organism>
<dbReference type="Proteomes" id="UP000001542">
    <property type="component" value="Unassembled WGS sequence"/>
</dbReference>
<keyword evidence="4" id="KW-1185">Reference proteome</keyword>
<evidence type="ECO:0000256" key="2">
    <source>
        <dbReference type="SAM" id="Phobius"/>
    </source>
</evidence>
<dbReference type="AlphaFoldDB" id="A2DWK2"/>
<dbReference type="VEuPathDB" id="TrichDB:TVAGG3_0202030"/>
<feature type="compositionally biased region" description="Basic and acidic residues" evidence="1">
    <location>
        <begin position="16"/>
        <end position="26"/>
    </location>
</feature>
<dbReference type="EMBL" id="DS113259">
    <property type="protein sequence ID" value="EAY15187.1"/>
    <property type="molecule type" value="Genomic_DNA"/>
</dbReference>
<proteinExistence type="predicted"/>
<gene>
    <name evidence="3" type="ORF">TVAG_201810</name>
</gene>
<reference evidence="3" key="1">
    <citation type="submission" date="2006-10" db="EMBL/GenBank/DDBJ databases">
        <authorList>
            <person name="Amadeo P."/>
            <person name="Zhao Q."/>
            <person name="Wortman J."/>
            <person name="Fraser-Liggett C."/>
            <person name="Carlton J."/>
        </authorList>
    </citation>
    <scope>NUCLEOTIDE SEQUENCE</scope>
    <source>
        <strain evidence="3">G3</strain>
    </source>
</reference>
<keyword evidence="2" id="KW-0812">Transmembrane</keyword>
<feature type="transmembrane region" description="Helical" evidence="2">
    <location>
        <begin position="35"/>
        <end position="57"/>
    </location>
</feature>
<feature type="compositionally biased region" description="Polar residues" evidence="1">
    <location>
        <begin position="1"/>
        <end position="15"/>
    </location>
</feature>
<name>A2DWK2_TRIV3</name>
<keyword evidence="2" id="KW-1133">Transmembrane helix</keyword>
<dbReference type="KEGG" id="tva:4773188"/>
<evidence type="ECO:0000313" key="4">
    <source>
        <dbReference type="Proteomes" id="UP000001542"/>
    </source>
</evidence>
<dbReference type="SMR" id="A2DWK2"/>
<evidence type="ECO:0000313" key="3">
    <source>
        <dbReference type="EMBL" id="EAY15187.1"/>
    </source>
</evidence>
<protein>
    <submittedName>
        <fullName evidence="3">Uncharacterized protein</fullName>
    </submittedName>
</protein>
<evidence type="ECO:0000256" key="1">
    <source>
        <dbReference type="SAM" id="MobiDB-lite"/>
    </source>
</evidence>
<dbReference type="RefSeq" id="XP_001327410.1">
    <property type="nucleotide sequence ID" value="XM_001327375.1"/>
</dbReference>